<evidence type="ECO:0000256" key="1">
    <source>
        <dbReference type="SAM" id="Phobius"/>
    </source>
</evidence>
<reference evidence="2" key="1">
    <citation type="submission" date="2018-02" db="EMBL/GenBank/DDBJ databases">
        <title>Rhizophora mucronata_Transcriptome.</title>
        <authorList>
            <person name="Meera S.P."/>
            <person name="Sreeshan A."/>
            <person name="Augustine A."/>
        </authorList>
    </citation>
    <scope>NUCLEOTIDE SEQUENCE</scope>
    <source>
        <tissue evidence="2">Leaf</tissue>
    </source>
</reference>
<sequence length="75" mass="8795">MNFISFQFSTLKGYGLLFFLEIHFGLHLHRSLLSINTTLKLIFYFASPCFCRYLTPLLLASFLSIYWLFNSCTNV</sequence>
<protein>
    <submittedName>
        <fullName evidence="2">Uncharacterized protein</fullName>
    </submittedName>
</protein>
<keyword evidence="1" id="KW-1133">Transmembrane helix</keyword>
<dbReference type="AlphaFoldDB" id="A0A2P2L8V8"/>
<evidence type="ECO:0000313" key="2">
    <source>
        <dbReference type="EMBL" id="MBX14411.1"/>
    </source>
</evidence>
<organism evidence="2">
    <name type="scientific">Rhizophora mucronata</name>
    <name type="common">Asiatic mangrove</name>
    <dbReference type="NCBI Taxonomy" id="61149"/>
    <lineage>
        <taxon>Eukaryota</taxon>
        <taxon>Viridiplantae</taxon>
        <taxon>Streptophyta</taxon>
        <taxon>Embryophyta</taxon>
        <taxon>Tracheophyta</taxon>
        <taxon>Spermatophyta</taxon>
        <taxon>Magnoliopsida</taxon>
        <taxon>eudicotyledons</taxon>
        <taxon>Gunneridae</taxon>
        <taxon>Pentapetalae</taxon>
        <taxon>rosids</taxon>
        <taxon>fabids</taxon>
        <taxon>Malpighiales</taxon>
        <taxon>Rhizophoraceae</taxon>
        <taxon>Rhizophora</taxon>
    </lineage>
</organism>
<dbReference type="EMBL" id="GGEC01033927">
    <property type="protein sequence ID" value="MBX14411.1"/>
    <property type="molecule type" value="Transcribed_RNA"/>
</dbReference>
<feature type="transmembrane region" description="Helical" evidence="1">
    <location>
        <begin position="12"/>
        <end position="29"/>
    </location>
</feature>
<accession>A0A2P2L8V8</accession>
<name>A0A2P2L8V8_RHIMU</name>
<keyword evidence="1" id="KW-0812">Transmembrane</keyword>
<feature type="transmembrane region" description="Helical" evidence="1">
    <location>
        <begin position="41"/>
        <end position="69"/>
    </location>
</feature>
<keyword evidence="1" id="KW-0472">Membrane</keyword>
<proteinExistence type="predicted"/>